<gene>
    <name evidence="1" type="ORF">OE105_12090</name>
</gene>
<proteinExistence type="predicted"/>
<dbReference type="PIRSF" id="PIRSF037263">
    <property type="entry name" value="DUF951_bac"/>
    <property type="match status" value="1"/>
</dbReference>
<accession>A0A9E8RXY3</accession>
<dbReference type="KEGG" id="fhl:OE105_12090"/>
<protein>
    <submittedName>
        <fullName evidence="1">DUF951 domain-containing protein</fullName>
    </submittedName>
</protein>
<keyword evidence="2" id="KW-1185">Reference proteome</keyword>
<dbReference type="AlphaFoldDB" id="A0A9E8RXY3"/>
<organism evidence="1 2">
    <name type="scientific">Fervidibacillus halotolerans</name>
    <dbReference type="NCBI Taxonomy" id="2980027"/>
    <lineage>
        <taxon>Bacteria</taxon>
        <taxon>Bacillati</taxon>
        <taxon>Bacillota</taxon>
        <taxon>Bacilli</taxon>
        <taxon>Bacillales</taxon>
        <taxon>Bacillaceae</taxon>
        <taxon>Fervidibacillus</taxon>
    </lineage>
</organism>
<dbReference type="PANTHER" id="PTHR38455">
    <property type="entry name" value="HYPOTHETICAL CYTOSOLIC PROTEIN"/>
    <property type="match status" value="1"/>
</dbReference>
<evidence type="ECO:0000313" key="1">
    <source>
        <dbReference type="EMBL" id="WAA12286.1"/>
    </source>
</evidence>
<dbReference type="Proteomes" id="UP001164726">
    <property type="component" value="Chromosome"/>
</dbReference>
<evidence type="ECO:0000313" key="2">
    <source>
        <dbReference type="Proteomes" id="UP001164726"/>
    </source>
</evidence>
<dbReference type="RefSeq" id="WP_275420425.1">
    <property type="nucleotide sequence ID" value="NZ_CP106877.1"/>
</dbReference>
<dbReference type="InterPro" id="IPR009296">
    <property type="entry name" value="DUF951"/>
</dbReference>
<dbReference type="Pfam" id="PF06107">
    <property type="entry name" value="DUF951"/>
    <property type="match status" value="1"/>
</dbReference>
<name>A0A9E8RXY3_9BACI</name>
<sequence>MEEKKFELNDIVVMKKPHPCGSNEWRIIRMGADIRIKCMGCSHSVLMPRREFTRKMKKVIGHFNESASSEGINN</sequence>
<dbReference type="PANTHER" id="PTHR38455:SF1">
    <property type="entry name" value="DUF951 DOMAIN-CONTAINING PROTEIN"/>
    <property type="match status" value="1"/>
</dbReference>
<dbReference type="EMBL" id="CP106877">
    <property type="protein sequence ID" value="WAA12286.1"/>
    <property type="molecule type" value="Genomic_DNA"/>
</dbReference>
<reference evidence="1" key="1">
    <citation type="submission" date="2022-09" db="EMBL/GenBank/DDBJ databases">
        <title>Complete Genomes of Fervidibacillus albus and Fervidibacillus halotolerans isolated from tidal flat sediments.</title>
        <authorList>
            <person name="Kwon K.K."/>
            <person name="Yang S.-H."/>
            <person name="Park M.J."/>
            <person name="Oh H.-M."/>
        </authorList>
    </citation>
    <scope>NUCLEOTIDE SEQUENCE</scope>
    <source>
        <strain evidence="1">MEBiC13594</strain>
    </source>
</reference>